<dbReference type="SUPFAM" id="SSF50090">
    <property type="entry name" value="Electron transport accessory proteins"/>
    <property type="match status" value="1"/>
</dbReference>
<name>A0A2S6Z4N0_9XANT</name>
<evidence type="ECO:0000256" key="1">
    <source>
        <dbReference type="SAM" id="MobiDB-lite"/>
    </source>
</evidence>
<dbReference type="InterPro" id="IPR008990">
    <property type="entry name" value="Elect_transpt_acc-like_dom_sf"/>
</dbReference>
<dbReference type="NCBIfam" id="TIGR03889">
    <property type="entry name" value="nitrile_acc"/>
    <property type="match status" value="1"/>
</dbReference>
<feature type="region of interest" description="Disordered" evidence="1">
    <location>
        <begin position="122"/>
        <end position="144"/>
    </location>
</feature>
<sequence length="144" mass="16009">MSTIPTLDSTPGLPRDDVEPVFDTPWQAQAFSLIVQLHRAGRFAWRDWVQVFSEQIRTAPAQPGESANDAYYRQWVAAMERMVGGLGLAGKDDIDQRAAQWRQAYLNTPHGHPVTLAHADCPPAHAHPHRPQRTPVATSPACRP</sequence>
<organism evidence="3 4">
    <name type="scientific">Xanthomonas arboricola pv. populi</name>
    <dbReference type="NCBI Taxonomy" id="487823"/>
    <lineage>
        <taxon>Bacteria</taxon>
        <taxon>Pseudomonadati</taxon>
        <taxon>Pseudomonadota</taxon>
        <taxon>Gammaproteobacteria</taxon>
        <taxon>Lysobacterales</taxon>
        <taxon>Lysobacteraceae</taxon>
        <taxon>Xanthomonas</taxon>
    </lineage>
</organism>
<gene>
    <name evidence="3" type="ORF">XaplCFBP3122_10860</name>
</gene>
<evidence type="ECO:0000313" key="3">
    <source>
        <dbReference type="EMBL" id="PPT76221.1"/>
    </source>
</evidence>
<dbReference type="AlphaFoldDB" id="A0A2S6Z4N0"/>
<evidence type="ECO:0000313" key="4">
    <source>
        <dbReference type="Proteomes" id="UP000238270"/>
    </source>
</evidence>
<evidence type="ECO:0000259" key="2">
    <source>
        <dbReference type="Pfam" id="PF21006"/>
    </source>
</evidence>
<dbReference type="Pfam" id="PF21006">
    <property type="entry name" value="NHase_beta_N"/>
    <property type="match status" value="1"/>
</dbReference>
<comment type="caution">
    <text evidence="3">The sequence shown here is derived from an EMBL/GenBank/DDBJ whole genome shotgun (WGS) entry which is preliminary data.</text>
</comment>
<proteinExistence type="predicted"/>
<dbReference type="RefSeq" id="WP_104598068.1">
    <property type="nucleotide sequence ID" value="NZ_MIGV01000010.1"/>
</dbReference>
<dbReference type="InterPro" id="IPR049054">
    <property type="entry name" value="CN_hydtase_beta-like_N"/>
</dbReference>
<reference evidence="3 4" key="1">
    <citation type="submission" date="2016-08" db="EMBL/GenBank/DDBJ databases">
        <title>Evolution of the type three secretion system and type three effector repertoires in Xanthomonas.</title>
        <authorList>
            <person name="Merda D."/>
            <person name="Briand M."/>
            <person name="Bosis E."/>
            <person name="Rousseau C."/>
            <person name="Portier P."/>
            <person name="Jacques M.-A."/>
            <person name="Fischer-Le Saux M."/>
        </authorList>
    </citation>
    <scope>NUCLEOTIDE SEQUENCE [LARGE SCALE GENOMIC DNA]</scope>
    <source>
        <strain evidence="3 4">CFBP 3122</strain>
    </source>
</reference>
<protein>
    <submittedName>
        <fullName evidence="3">Nitrile hydratase accessory protein</fullName>
    </submittedName>
</protein>
<accession>A0A2S6Z4N0</accession>
<dbReference type="Proteomes" id="UP000238270">
    <property type="component" value="Unassembled WGS sequence"/>
</dbReference>
<feature type="domain" description="Nitrile hydratase beta subunit-like N-terminal" evidence="2">
    <location>
        <begin position="17"/>
        <end position="110"/>
    </location>
</feature>
<dbReference type="EMBL" id="MIGV01000010">
    <property type="protein sequence ID" value="PPT76221.1"/>
    <property type="molecule type" value="Genomic_DNA"/>
</dbReference>
<dbReference type="InterPro" id="IPR023808">
    <property type="entry name" value="Nitrile_Hydratase_acc_put"/>
</dbReference>
<dbReference type="Gene3D" id="1.10.472.20">
    <property type="entry name" value="Nitrile hydratase, beta subunit"/>
    <property type="match status" value="1"/>
</dbReference>
<dbReference type="InterPro" id="IPR042262">
    <property type="entry name" value="CN_hydtase_beta_C"/>
</dbReference>